<organism evidence="2 3">
    <name type="scientific">candidate division CSSED10-310 bacterium</name>
    <dbReference type="NCBI Taxonomy" id="2855610"/>
    <lineage>
        <taxon>Bacteria</taxon>
        <taxon>Bacteria division CSSED10-310</taxon>
    </lineage>
</organism>
<dbReference type="EMBL" id="JBHPBY010000190">
    <property type="protein sequence ID" value="MFC1851452.1"/>
    <property type="molecule type" value="Genomic_DNA"/>
</dbReference>
<feature type="domain" description="Fido" evidence="1">
    <location>
        <begin position="4"/>
        <end position="131"/>
    </location>
</feature>
<evidence type="ECO:0000259" key="1">
    <source>
        <dbReference type="PROSITE" id="PS51459"/>
    </source>
</evidence>
<keyword evidence="3" id="KW-1185">Reference proteome</keyword>
<dbReference type="PANTHER" id="PTHR39426">
    <property type="entry name" value="HOMOLOGY TO DEATH-ON-CURING PROTEIN OF PHAGE P1"/>
    <property type="match status" value="1"/>
</dbReference>
<accession>A0ABV6YZ37</accession>
<proteinExistence type="predicted"/>
<dbReference type="SUPFAM" id="SSF140931">
    <property type="entry name" value="Fic-like"/>
    <property type="match status" value="1"/>
</dbReference>
<dbReference type="PANTHER" id="PTHR39426:SF1">
    <property type="entry name" value="HOMOLOGY TO DEATH-ON-CURING PROTEIN OF PHAGE P1"/>
    <property type="match status" value="1"/>
</dbReference>
<reference evidence="2 3" key="1">
    <citation type="submission" date="2024-09" db="EMBL/GenBank/DDBJ databases">
        <title>Laminarin stimulates single cell rates of sulfate reduction while oxygen inhibits transcriptomic activity in coastal marine sediment.</title>
        <authorList>
            <person name="Lindsay M."/>
            <person name="Orcutt B."/>
            <person name="Emerson D."/>
            <person name="Stepanauskas R."/>
            <person name="D'Angelo T."/>
        </authorList>
    </citation>
    <scope>NUCLEOTIDE SEQUENCE [LARGE SCALE GENOMIC DNA]</scope>
    <source>
        <strain evidence="2">SAG AM-311-K15</strain>
    </source>
</reference>
<dbReference type="PROSITE" id="PS51459">
    <property type="entry name" value="FIDO"/>
    <property type="match status" value="1"/>
</dbReference>
<name>A0ABV6YZ37_UNCC1</name>
<dbReference type="NCBIfam" id="TIGR01550">
    <property type="entry name" value="DOC_P1"/>
    <property type="match status" value="1"/>
</dbReference>
<evidence type="ECO:0000313" key="3">
    <source>
        <dbReference type="Proteomes" id="UP001594351"/>
    </source>
</evidence>
<dbReference type="Pfam" id="PF02661">
    <property type="entry name" value="Fic"/>
    <property type="match status" value="1"/>
</dbReference>
<dbReference type="Proteomes" id="UP001594351">
    <property type="component" value="Unassembled WGS sequence"/>
</dbReference>
<gene>
    <name evidence="2" type="ORF">ACFL27_14750</name>
</gene>
<comment type="caution">
    <text evidence="2">The sequence shown here is derived from an EMBL/GenBank/DDBJ whole genome shotgun (WGS) entry which is preliminary data.</text>
</comment>
<protein>
    <submittedName>
        <fullName evidence="2">Type II toxin-antitoxin system death-on-curing family toxin</fullName>
    </submittedName>
</protein>
<dbReference type="InterPro" id="IPR006440">
    <property type="entry name" value="Doc"/>
</dbReference>
<dbReference type="InterPro" id="IPR053737">
    <property type="entry name" value="Type_II_TA_Toxin"/>
</dbReference>
<sequence length="135" mass="15404">MFYVNKKMVLVINKMVIELSGGSATVGNNIRLGQNLSFIDHIYNNSIFGMAIYSDIFHQAAAYMFYIIKNHIFWDGNKRTGLATAITFLEWNKILFSPFDEDKVFEFVMSVAQGENDPEALLPVIASWLKDMSIH</sequence>
<dbReference type="InterPro" id="IPR003812">
    <property type="entry name" value="Fido"/>
</dbReference>
<evidence type="ECO:0000313" key="2">
    <source>
        <dbReference type="EMBL" id="MFC1851452.1"/>
    </source>
</evidence>
<dbReference type="Gene3D" id="1.20.120.1870">
    <property type="entry name" value="Fic/DOC protein, Fido domain"/>
    <property type="match status" value="1"/>
</dbReference>
<dbReference type="InterPro" id="IPR036597">
    <property type="entry name" value="Fido-like_dom_sf"/>
</dbReference>